<reference evidence="3" key="1">
    <citation type="submission" date="2019-03" db="EMBL/GenBank/DDBJ databases">
        <authorList>
            <person name="Ashton P.M."/>
            <person name="Dallman T."/>
            <person name="Nair S."/>
            <person name="De Pinna E."/>
            <person name="Peters T."/>
            <person name="Grant K."/>
        </authorList>
    </citation>
    <scope>NUCLEOTIDE SEQUENCE [LARGE SCALE GENOMIC DNA]</scope>
    <source>
        <strain evidence="3">271153</strain>
        <strain evidence="2">500372</strain>
    </source>
</reference>
<dbReference type="Proteomes" id="UP000839827">
    <property type="component" value="Unassembled WGS sequence"/>
</dbReference>
<feature type="region of interest" description="Disordered" evidence="1">
    <location>
        <begin position="201"/>
        <end position="226"/>
    </location>
</feature>
<accession>A0A5Y0RKT2</accession>
<comment type="caution">
    <text evidence="3">The sequence shown here is derived from an EMBL/GenBank/DDBJ whole genome shotgun (WGS) entry which is preliminary data.</text>
</comment>
<evidence type="ECO:0000313" key="2">
    <source>
        <dbReference type="EMBL" id="ECB1910919.1"/>
    </source>
</evidence>
<name>A0A5Y0RKT2_SALNE</name>
<dbReference type="InterPro" id="IPR019684">
    <property type="entry name" value="HofP"/>
</dbReference>
<evidence type="ECO:0000256" key="1">
    <source>
        <dbReference type="SAM" id="MobiDB-lite"/>
    </source>
</evidence>
<dbReference type="EMBL" id="AAHYLK010000001">
    <property type="protein sequence ID" value="ECB7104796.1"/>
    <property type="molecule type" value="Genomic_DNA"/>
</dbReference>
<proteinExistence type="predicted"/>
<sequence length="226" mass="25619">MNALFDIWYGMSRRGRVFCWCAGVLCLTLTAALSVGYPGWKTLHTQQTRLSQQREAARQQWRHLRRLSVAAEPLFGRTVENPRPFSPLDFQAPPLRLLHWQPSAQGGEMALKTSWDAVPSLFVRLAELSQWRYQGAVRKGERWTGILKDSQQKWRRVEEGQTLENGWTIVRLTAEALTLTTGKNCAPPQWRWLRQGADNEAMDSHNTDSLDARRAGGKSGESDASG</sequence>
<evidence type="ECO:0000313" key="3">
    <source>
        <dbReference type="EMBL" id="ECB7104796.1"/>
    </source>
</evidence>
<dbReference type="EMBL" id="AAHWTY010000001">
    <property type="protein sequence ID" value="ECB1910919.1"/>
    <property type="molecule type" value="Genomic_DNA"/>
</dbReference>
<organism evidence="3">
    <name type="scientific">Salmonella newport</name>
    <dbReference type="NCBI Taxonomy" id="108619"/>
    <lineage>
        <taxon>Bacteria</taxon>
        <taxon>Pseudomonadati</taxon>
        <taxon>Pseudomonadota</taxon>
        <taxon>Gammaproteobacteria</taxon>
        <taxon>Enterobacterales</taxon>
        <taxon>Enterobacteriaceae</taxon>
        <taxon>Salmonella</taxon>
    </lineage>
</organism>
<protein>
    <submittedName>
        <fullName evidence="3">DUF2531 family protein</fullName>
    </submittedName>
</protein>
<gene>
    <name evidence="3" type="ORF">E1A34_01600</name>
    <name evidence="2" type="ORF">EVG73_00740</name>
</gene>
<dbReference type="Pfam" id="PF10748">
    <property type="entry name" value="HofP"/>
    <property type="match status" value="1"/>
</dbReference>
<dbReference type="AlphaFoldDB" id="A0A5Y0RKT2"/>
<feature type="compositionally biased region" description="Basic and acidic residues" evidence="1">
    <location>
        <begin position="202"/>
        <end position="214"/>
    </location>
</feature>